<dbReference type="AlphaFoldDB" id="W9GA29"/>
<dbReference type="Proteomes" id="UP000019489">
    <property type="component" value="Unassembled WGS sequence"/>
</dbReference>
<dbReference type="SUPFAM" id="SSF55729">
    <property type="entry name" value="Acyl-CoA N-acyltransferases (Nat)"/>
    <property type="match status" value="1"/>
</dbReference>
<evidence type="ECO:0000313" key="3">
    <source>
        <dbReference type="Proteomes" id="UP000019489"/>
    </source>
</evidence>
<proteinExistence type="predicted"/>
<dbReference type="eggNOG" id="COG1670">
    <property type="taxonomic scope" value="Bacteria"/>
</dbReference>
<dbReference type="Gene3D" id="3.40.630.30">
    <property type="match status" value="1"/>
</dbReference>
<reference evidence="2 3" key="1">
    <citation type="submission" date="2013-08" db="EMBL/GenBank/DDBJ databases">
        <title>Intrasporangium oryzae NRRL B-24470.</title>
        <authorList>
            <person name="Liu H."/>
            <person name="Wang G."/>
        </authorList>
    </citation>
    <scope>NUCLEOTIDE SEQUENCE [LARGE SCALE GENOMIC DNA]</scope>
    <source>
        <strain evidence="2 3">NRRL B-24470</strain>
    </source>
</reference>
<dbReference type="InterPro" id="IPR000182">
    <property type="entry name" value="GNAT_dom"/>
</dbReference>
<dbReference type="GO" id="GO:0016747">
    <property type="term" value="F:acyltransferase activity, transferring groups other than amino-acyl groups"/>
    <property type="evidence" value="ECO:0007669"/>
    <property type="project" value="InterPro"/>
</dbReference>
<gene>
    <name evidence="2" type="ORF">N865_13840</name>
</gene>
<keyword evidence="2" id="KW-0808">Transferase</keyword>
<dbReference type="PROSITE" id="PS51186">
    <property type="entry name" value="GNAT"/>
    <property type="match status" value="1"/>
</dbReference>
<evidence type="ECO:0000259" key="1">
    <source>
        <dbReference type="PROSITE" id="PS51186"/>
    </source>
</evidence>
<sequence length="224" mass="24225">MPCATRSEASAMVEVWPLRGLRLQVGDLDLRPVTEADLPSLCAILPADLEMDPSATRYAALDDPSNRRAILVQSYWRCFGLWSPDDWALPFAVRLGGDLIGMQTLEGPDYRAERTVDSSSWLVRDARGKGSGKDMRRAILELAFRHLGAEAAVSSAVVDNGSSLGVSRALGYRDTHTSTLQHSGETLQHVRVERADWVASGRGTDVEITGVDAALPFFGLGDGG</sequence>
<keyword evidence="3" id="KW-1185">Reference proteome</keyword>
<evidence type="ECO:0000313" key="2">
    <source>
        <dbReference type="EMBL" id="EWT00729.1"/>
    </source>
</evidence>
<protein>
    <submittedName>
        <fullName evidence="2">Acetyltransferase</fullName>
    </submittedName>
</protein>
<dbReference type="EMBL" id="AWSA01000035">
    <property type="protein sequence ID" value="EWT00729.1"/>
    <property type="molecule type" value="Genomic_DNA"/>
</dbReference>
<comment type="caution">
    <text evidence="2">The sequence shown here is derived from an EMBL/GenBank/DDBJ whole genome shotgun (WGS) entry which is preliminary data.</text>
</comment>
<dbReference type="PATRIC" id="fig|1386089.3.peg.3004"/>
<dbReference type="STRING" id="1386089.N865_13840"/>
<feature type="domain" description="N-acetyltransferase" evidence="1">
    <location>
        <begin position="28"/>
        <end position="197"/>
    </location>
</feature>
<name>W9GA29_9MICO</name>
<dbReference type="InterPro" id="IPR016181">
    <property type="entry name" value="Acyl_CoA_acyltransferase"/>
</dbReference>
<dbReference type="Pfam" id="PF13302">
    <property type="entry name" value="Acetyltransf_3"/>
    <property type="match status" value="1"/>
</dbReference>
<organism evidence="2 3">
    <name type="scientific">Intrasporangium oryzae NRRL B-24470</name>
    <dbReference type="NCBI Taxonomy" id="1386089"/>
    <lineage>
        <taxon>Bacteria</taxon>
        <taxon>Bacillati</taxon>
        <taxon>Actinomycetota</taxon>
        <taxon>Actinomycetes</taxon>
        <taxon>Micrococcales</taxon>
        <taxon>Intrasporangiaceae</taxon>
        <taxon>Intrasporangium</taxon>
    </lineage>
</organism>
<accession>W9GA29</accession>